<evidence type="ECO:0000313" key="2">
    <source>
        <dbReference type="Proteomes" id="UP000543174"/>
    </source>
</evidence>
<protein>
    <submittedName>
        <fullName evidence="1">Uncharacterized protein</fullName>
    </submittedName>
</protein>
<comment type="caution">
    <text evidence="1">The sequence shown here is derived from an EMBL/GenBank/DDBJ whole genome shotgun (WGS) entry which is preliminary data.</text>
</comment>
<proteinExistence type="predicted"/>
<reference evidence="1" key="1">
    <citation type="submission" date="2020-08" db="EMBL/GenBank/DDBJ databases">
        <title>Functional genomics of gut bacteria from endangered species of beetles.</title>
        <authorList>
            <person name="Carlos-Shanley C."/>
        </authorList>
    </citation>
    <scope>NUCLEOTIDE SEQUENCE [LARGE SCALE GENOMIC DNA]</scope>
    <source>
        <strain evidence="1">S00060</strain>
    </source>
</reference>
<dbReference type="RefSeq" id="WP_013058291.1">
    <property type="nucleotide sequence ID" value="NZ_CP041519.1"/>
</dbReference>
<organism evidence="1 2">
    <name type="scientific">Priestia aryabhattai</name>
    <name type="common">Bacillus aryabhattai</name>
    <dbReference type="NCBI Taxonomy" id="412384"/>
    <lineage>
        <taxon>Bacteria</taxon>
        <taxon>Bacillati</taxon>
        <taxon>Bacillota</taxon>
        <taxon>Bacilli</taxon>
        <taxon>Bacillales</taxon>
        <taxon>Bacillaceae</taxon>
        <taxon>Priestia</taxon>
    </lineage>
</organism>
<dbReference type="EMBL" id="JACJHT010000001">
    <property type="protein sequence ID" value="MBA9037027.1"/>
    <property type="molecule type" value="Genomic_DNA"/>
</dbReference>
<dbReference type="AlphaFoldDB" id="A0A7W3N5Y9"/>
<keyword evidence="2" id="KW-1185">Reference proteome</keyword>
<sequence length="62" mass="7314">MLGEEDLKVNCISAAIGLLIQHNIITHQELDKLTKTNYHVFYHFLMDKLIEQEFNKERVVQT</sequence>
<name>A0A7W3N5Y9_PRIAR</name>
<gene>
    <name evidence="1" type="ORF">HNP21_000116</name>
</gene>
<dbReference type="Proteomes" id="UP000543174">
    <property type="component" value="Unassembled WGS sequence"/>
</dbReference>
<accession>A0A7W3N5Y9</accession>
<evidence type="ECO:0000313" key="1">
    <source>
        <dbReference type="EMBL" id="MBA9037027.1"/>
    </source>
</evidence>